<feature type="binding site" evidence="8">
    <location>
        <begin position="178"/>
        <end position="179"/>
    </location>
    <ligand>
        <name>ATP</name>
        <dbReference type="ChEBI" id="CHEBI:30616"/>
    </ligand>
</feature>
<dbReference type="GO" id="GO:0009102">
    <property type="term" value="P:biotin biosynthetic process"/>
    <property type="evidence" value="ECO:0007669"/>
    <property type="project" value="UniProtKB-UniRule"/>
</dbReference>
<dbReference type="FunFam" id="3.40.50.300:FF:000292">
    <property type="entry name" value="ATP-dependent dethiobiotin synthetase BioD"/>
    <property type="match status" value="1"/>
</dbReference>
<dbReference type="UniPathway" id="UPA00078">
    <property type="reaction ID" value="UER00161"/>
</dbReference>
<evidence type="ECO:0000313" key="9">
    <source>
        <dbReference type="EMBL" id="RMA82337.1"/>
    </source>
</evidence>
<evidence type="ECO:0000256" key="6">
    <source>
        <dbReference type="ARBA" id="ARBA00022840"/>
    </source>
</evidence>
<dbReference type="GO" id="GO:0042803">
    <property type="term" value="F:protein homodimerization activity"/>
    <property type="evidence" value="ECO:0007669"/>
    <property type="project" value="UniProtKB-ARBA"/>
</dbReference>
<dbReference type="PANTHER" id="PTHR43210">
    <property type="entry name" value="DETHIOBIOTIN SYNTHETASE"/>
    <property type="match status" value="1"/>
</dbReference>
<dbReference type="Pfam" id="PF13500">
    <property type="entry name" value="AAA_26"/>
    <property type="match status" value="1"/>
</dbReference>
<proteinExistence type="inferred from homology"/>
<feature type="binding site" evidence="8">
    <location>
        <position position="18"/>
    </location>
    <ligand>
        <name>Mg(2+)</name>
        <dbReference type="ChEBI" id="CHEBI:18420"/>
    </ligand>
</feature>
<organism evidence="9 10">
    <name type="scientific">Umboniibacter marinipuniceus</name>
    <dbReference type="NCBI Taxonomy" id="569599"/>
    <lineage>
        <taxon>Bacteria</taxon>
        <taxon>Pseudomonadati</taxon>
        <taxon>Pseudomonadota</taxon>
        <taxon>Gammaproteobacteria</taxon>
        <taxon>Cellvibrionales</taxon>
        <taxon>Cellvibrionaceae</taxon>
        <taxon>Umboniibacter</taxon>
    </lineage>
</organism>
<evidence type="ECO:0000256" key="8">
    <source>
        <dbReference type="HAMAP-Rule" id="MF_00336"/>
    </source>
</evidence>
<feature type="binding site" evidence="8">
    <location>
        <position position="118"/>
    </location>
    <ligand>
        <name>Mg(2+)</name>
        <dbReference type="ChEBI" id="CHEBI:18420"/>
    </ligand>
</feature>
<keyword evidence="6 8" id="KW-0067">ATP-binding</keyword>
<dbReference type="PIRSF" id="PIRSF006755">
    <property type="entry name" value="DTB_synth"/>
    <property type="match status" value="1"/>
</dbReference>
<keyword evidence="1 8" id="KW-0963">Cytoplasm</keyword>
<keyword evidence="3 8" id="KW-0479">Metal-binding</keyword>
<comment type="subunit">
    <text evidence="8">Homodimer.</text>
</comment>
<dbReference type="EC" id="6.3.3.3" evidence="8"/>
<dbReference type="GO" id="GO:0005829">
    <property type="term" value="C:cytosol"/>
    <property type="evidence" value="ECO:0007669"/>
    <property type="project" value="TreeGrafter"/>
</dbReference>
<feature type="binding site" evidence="8">
    <location>
        <position position="56"/>
    </location>
    <ligand>
        <name>ATP</name>
        <dbReference type="ChEBI" id="CHEBI:30616"/>
    </ligand>
</feature>
<dbReference type="GO" id="GO:0000287">
    <property type="term" value="F:magnesium ion binding"/>
    <property type="evidence" value="ECO:0007669"/>
    <property type="project" value="UniProtKB-UniRule"/>
</dbReference>
<dbReference type="RefSeq" id="WP_121875675.1">
    <property type="nucleotide sequence ID" value="NZ_REFJ01000001.1"/>
</dbReference>
<reference evidence="9 10" key="1">
    <citation type="submission" date="2018-10" db="EMBL/GenBank/DDBJ databases">
        <title>Genomic Encyclopedia of Type Strains, Phase IV (KMG-IV): sequencing the most valuable type-strain genomes for metagenomic binning, comparative biology and taxonomic classification.</title>
        <authorList>
            <person name="Goeker M."/>
        </authorList>
    </citation>
    <scope>NUCLEOTIDE SEQUENCE [LARGE SCALE GENOMIC DNA]</scope>
    <source>
        <strain evidence="9 10">DSM 25080</strain>
    </source>
</reference>
<feature type="binding site" evidence="8">
    <location>
        <begin position="118"/>
        <end position="121"/>
    </location>
    <ligand>
        <name>ATP</name>
        <dbReference type="ChEBI" id="CHEBI:30616"/>
    </ligand>
</feature>
<dbReference type="GO" id="GO:0004141">
    <property type="term" value="F:dethiobiotin synthase activity"/>
    <property type="evidence" value="ECO:0007669"/>
    <property type="project" value="UniProtKB-UniRule"/>
</dbReference>
<dbReference type="Gene3D" id="3.40.50.300">
    <property type="entry name" value="P-loop containing nucleotide triphosphate hydrolases"/>
    <property type="match status" value="1"/>
</dbReference>
<evidence type="ECO:0000256" key="4">
    <source>
        <dbReference type="ARBA" id="ARBA00022741"/>
    </source>
</evidence>
<comment type="subcellular location">
    <subcellularLocation>
        <location evidence="8">Cytoplasm</location>
    </subcellularLocation>
</comment>
<feature type="active site" evidence="8">
    <location>
        <position position="39"/>
    </location>
</feature>
<feature type="binding site" evidence="8">
    <location>
        <position position="56"/>
    </location>
    <ligand>
        <name>Mg(2+)</name>
        <dbReference type="ChEBI" id="CHEBI:18420"/>
    </ligand>
</feature>
<evidence type="ECO:0000256" key="3">
    <source>
        <dbReference type="ARBA" id="ARBA00022723"/>
    </source>
</evidence>
<evidence type="ECO:0000313" key="10">
    <source>
        <dbReference type="Proteomes" id="UP000267187"/>
    </source>
</evidence>
<dbReference type="HAMAP" id="MF_00336">
    <property type="entry name" value="BioD"/>
    <property type="match status" value="1"/>
</dbReference>
<keyword evidence="4 8" id="KW-0547">Nucleotide-binding</keyword>
<evidence type="ECO:0000256" key="1">
    <source>
        <dbReference type="ARBA" id="ARBA00022490"/>
    </source>
</evidence>
<protein>
    <recommendedName>
        <fullName evidence="8">ATP-dependent dethiobiotin synthetase BioD</fullName>
        <ecNumber evidence="8">6.3.3.3</ecNumber>
    </recommendedName>
    <alternativeName>
        <fullName evidence="8">DTB synthetase</fullName>
        <shortName evidence="8">DTBS</shortName>
    </alternativeName>
    <alternativeName>
        <fullName evidence="8">Dethiobiotin synthase</fullName>
    </alternativeName>
</protein>
<dbReference type="AlphaFoldDB" id="A0A3M0ACZ1"/>
<dbReference type="InterPro" id="IPR027417">
    <property type="entry name" value="P-loop_NTPase"/>
</dbReference>
<keyword evidence="2 8" id="KW-0436">Ligase</keyword>
<evidence type="ECO:0000256" key="2">
    <source>
        <dbReference type="ARBA" id="ARBA00022598"/>
    </source>
</evidence>
<comment type="pathway">
    <text evidence="8">Cofactor biosynthesis; biotin biosynthesis; biotin from 7,8-diaminononanoate: step 1/2.</text>
</comment>
<sequence length="228" mass="24378">MKKHRYFIAGTNTDVGKTYVAEAILWAAQSQALSTVGLKPIAAGSELHDGKLRNEDALNLMRASTVQLPYQLVNPVCLEAAIAPHIAANDEGKRLNAVGITGKIRGALMTPVDFALVEGAGGWRVPLNDREYVSDIARELGFGVILVIDMTLGCLSHAMLTVEAIRRDGLPFVGWVANSATGQMPRFEENLATLKQRLPAPCLGVVPFQAEQSAKAAASYIAIQTLVG</sequence>
<keyword evidence="10" id="KW-1185">Reference proteome</keyword>
<evidence type="ECO:0000256" key="5">
    <source>
        <dbReference type="ARBA" id="ARBA00022756"/>
    </source>
</evidence>
<dbReference type="EMBL" id="REFJ01000001">
    <property type="protein sequence ID" value="RMA82337.1"/>
    <property type="molecule type" value="Genomic_DNA"/>
</dbReference>
<dbReference type="OrthoDB" id="9802097at2"/>
<comment type="cofactor">
    <cofactor evidence="8">
        <name>Mg(2+)</name>
        <dbReference type="ChEBI" id="CHEBI:18420"/>
    </cofactor>
</comment>
<keyword evidence="7 8" id="KW-0460">Magnesium</keyword>
<keyword evidence="5 8" id="KW-0093">Biotin biosynthesis</keyword>
<name>A0A3M0ACZ1_9GAMM</name>
<dbReference type="PANTHER" id="PTHR43210:SF5">
    <property type="entry name" value="DETHIOBIOTIN SYNTHETASE"/>
    <property type="match status" value="1"/>
</dbReference>
<comment type="caution">
    <text evidence="8">Lacks conserved residue(s) required for the propagation of feature annotation.</text>
</comment>
<dbReference type="InterPro" id="IPR004472">
    <property type="entry name" value="DTB_synth_BioD"/>
</dbReference>
<comment type="caution">
    <text evidence="9">The sequence shown here is derived from an EMBL/GenBank/DDBJ whole genome shotgun (WGS) entry which is preliminary data.</text>
</comment>
<comment type="function">
    <text evidence="8">Catalyzes a mechanistically unusual reaction, the ATP-dependent insertion of CO2 between the N7 and N8 nitrogen atoms of 7,8-diaminopelargonic acid (DAPA, also called 7,8-diammoniononanoate) to form a ureido ring.</text>
</comment>
<dbReference type="NCBIfam" id="TIGR00347">
    <property type="entry name" value="bioD"/>
    <property type="match status" value="1"/>
</dbReference>
<comment type="similarity">
    <text evidence="8">Belongs to the dethiobiotin synthetase family.</text>
</comment>
<gene>
    <name evidence="8" type="primary">bioD</name>
    <name evidence="9" type="ORF">DFR27_0286</name>
</gene>
<feature type="binding site" evidence="8">
    <location>
        <begin position="14"/>
        <end position="19"/>
    </location>
    <ligand>
        <name>ATP</name>
        <dbReference type="ChEBI" id="CHEBI:30616"/>
    </ligand>
</feature>
<dbReference type="SUPFAM" id="SSF52540">
    <property type="entry name" value="P-loop containing nucleoside triphosphate hydrolases"/>
    <property type="match status" value="1"/>
</dbReference>
<comment type="catalytic activity">
    <reaction evidence="8">
        <text>(7R,8S)-7,8-diammoniononanoate + CO2 + ATP = (4R,5S)-dethiobiotin + ADP + phosphate + 3 H(+)</text>
        <dbReference type="Rhea" id="RHEA:15805"/>
        <dbReference type="ChEBI" id="CHEBI:15378"/>
        <dbReference type="ChEBI" id="CHEBI:16526"/>
        <dbReference type="ChEBI" id="CHEBI:30616"/>
        <dbReference type="ChEBI" id="CHEBI:43474"/>
        <dbReference type="ChEBI" id="CHEBI:149469"/>
        <dbReference type="ChEBI" id="CHEBI:149473"/>
        <dbReference type="ChEBI" id="CHEBI:456216"/>
        <dbReference type="EC" id="6.3.3.3"/>
    </reaction>
</comment>
<dbReference type="GO" id="GO:0005524">
    <property type="term" value="F:ATP binding"/>
    <property type="evidence" value="ECO:0007669"/>
    <property type="project" value="UniProtKB-UniRule"/>
</dbReference>
<dbReference type="CDD" id="cd03109">
    <property type="entry name" value="DTBS"/>
    <property type="match status" value="1"/>
</dbReference>
<accession>A0A3M0ACZ1</accession>
<dbReference type="Proteomes" id="UP000267187">
    <property type="component" value="Unassembled WGS sequence"/>
</dbReference>
<evidence type="ECO:0000256" key="7">
    <source>
        <dbReference type="ARBA" id="ARBA00022842"/>
    </source>
</evidence>